<comment type="similarity">
    <text evidence="1">Belongs to the PhzF family.</text>
</comment>
<name>A0ABU7LWT4_9PROT</name>
<accession>A0ABU7LWT4</accession>
<dbReference type="Proteomes" id="UP001310692">
    <property type="component" value="Unassembled WGS sequence"/>
</dbReference>
<dbReference type="PIRSF" id="PIRSF016184">
    <property type="entry name" value="PhzC_PhzF"/>
    <property type="match status" value="1"/>
</dbReference>
<dbReference type="EMBL" id="JAZDRO010000001">
    <property type="protein sequence ID" value="MEE2566024.1"/>
    <property type="molecule type" value="Genomic_DNA"/>
</dbReference>
<dbReference type="SUPFAM" id="SSF54506">
    <property type="entry name" value="Diaminopimelate epimerase-like"/>
    <property type="match status" value="1"/>
</dbReference>
<dbReference type="PANTHER" id="PTHR13774:SF32">
    <property type="entry name" value="ANTISENSE-ENHANCING SEQUENCE 1"/>
    <property type="match status" value="1"/>
</dbReference>
<reference evidence="2 3" key="1">
    <citation type="submission" date="2024-01" db="EMBL/GenBank/DDBJ databases">
        <title>Hyphobacterium bacterium isolated from marine sediment.</title>
        <authorList>
            <person name="Zhao S."/>
        </authorList>
    </citation>
    <scope>NUCLEOTIDE SEQUENCE [LARGE SCALE GENOMIC DNA]</scope>
    <source>
        <strain evidence="2 3">Y60-23</strain>
    </source>
</reference>
<proteinExistence type="inferred from homology"/>
<evidence type="ECO:0000313" key="3">
    <source>
        <dbReference type="Proteomes" id="UP001310692"/>
    </source>
</evidence>
<sequence length="297" mass="31279">MKRRFVTMDVFTDQVFGGNPLGVVFDAQGLTTAQMQAIAGEFNYSETSFFLPPDNSENDAVLRIFTPAREVPFAGHPNIGSAIAATHLGALFDRRVGETLRFEEKAGLVRIDIRRPATGTIEAECTAPEPFSTGEPVDIEAVARSTGLSAADILTSRHVPLTASVGLPFTIAEIASMDALRRAAPGPVKAFHALPAHAHDVMIYVMTGDGHAAARMFGPLDGVPEDPATGSACAALMGLTASLDQRSDGEISLEIAQGVEMGRPSRILARASKSGGKVAEVRIAGSAVTVFEGTFEL</sequence>
<evidence type="ECO:0000313" key="2">
    <source>
        <dbReference type="EMBL" id="MEE2566024.1"/>
    </source>
</evidence>
<keyword evidence="3" id="KW-1185">Reference proteome</keyword>
<dbReference type="Gene3D" id="3.10.310.10">
    <property type="entry name" value="Diaminopimelate Epimerase, Chain A, domain 1"/>
    <property type="match status" value="2"/>
</dbReference>
<protein>
    <submittedName>
        <fullName evidence="2">PhzF family phenazine biosynthesis protein</fullName>
    </submittedName>
</protein>
<dbReference type="Pfam" id="PF02567">
    <property type="entry name" value="PhzC-PhzF"/>
    <property type="match status" value="1"/>
</dbReference>
<gene>
    <name evidence="2" type="ORF">V0U35_04965</name>
</gene>
<comment type="caution">
    <text evidence="2">The sequence shown here is derived from an EMBL/GenBank/DDBJ whole genome shotgun (WGS) entry which is preliminary data.</text>
</comment>
<dbReference type="InterPro" id="IPR003719">
    <property type="entry name" value="Phenazine_PhzF-like"/>
</dbReference>
<organism evidence="2 3">
    <name type="scientific">Hyphobacterium marinum</name>
    <dbReference type="NCBI Taxonomy" id="3116574"/>
    <lineage>
        <taxon>Bacteria</taxon>
        <taxon>Pseudomonadati</taxon>
        <taxon>Pseudomonadota</taxon>
        <taxon>Alphaproteobacteria</taxon>
        <taxon>Maricaulales</taxon>
        <taxon>Maricaulaceae</taxon>
        <taxon>Hyphobacterium</taxon>
    </lineage>
</organism>
<dbReference type="NCBIfam" id="TIGR00654">
    <property type="entry name" value="PhzF_family"/>
    <property type="match status" value="1"/>
</dbReference>
<dbReference type="PANTHER" id="PTHR13774">
    <property type="entry name" value="PHENAZINE BIOSYNTHESIS PROTEIN"/>
    <property type="match status" value="1"/>
</dbReference>
<evidence type="ECO:0000256" key="1">
    <source>
        <dbReference type="ARBA" id="ARBA00008270"/>
    </source>
</evidence>
<dbReference type="RefSeq" id="WP_330195553.1">
    <property type="nucleotide sequence ID" value="NZ_JAZDRO010000001.1"/>
</dbReference>